<dbReference type="InParanoid" id="B0D3I5"/>
<dbReference type="HOGENOM" id="CLU_025744_0_0_1"/>
<feature type="compositionally biased region" description="Basic and acidic residues" evidence="1">
    <location>
        <begin position="27"/>
        <end position="40"/>
    </location>
</feature>
<protein>
    <recommendedName>
        <fullName evidence="2">Band 7 domain-containing protein</fullName>
    </recommendedName>
</protein>
<keyword evidence="4" id="KW-1185">Reference proteome</keyword>
<feature type="domain" description="Band 7" evidence="2">
    <location>
        <begin position="256"/>
        <end position="434"/>
    </location>
</feature>
<dbReference type="GeneID" id="6073944"/>
<evidence type="ECO:0000313" key="3">
    <source>
        <dbReference type="EMBL" id="EDR11283.1"/>
    </source>
</evidence>
<evidence type="ECO:0000256" key="1">
    <source>
        <dbReference type="SAM" id="MobiDB-lite"/>
    </source>
</evidence>
<dbReference type="EMBL" id="DS547096">
    <property type="protein sequence ID" value="EDR11283.1"/>
    <property type="molecule type" value="Genomic_DNA"/>
</dbReference>
<dbReference type="InterPro" id="IPR001107">
    <property type="entry name" value="Band_7"/>
</dbReference>
<feature type="compositionally biased region" description="Polar residues" evidence="1">
    <location>
        <begin position="1"/>
        <end position="21"/>
    </location>
</feature>
<dbReference type="OrthoDB" id="6738456at2759"/>
<dbReference type="STRING" id="486041.B0D3I5"/>
<dbReference type="InterPro" id="IPR036013">
    <property type="entry name" value="Band_7/SPFH_dom_sf"/>
</dbReference>
<dbReference type="Pfam" id="PF01145">
    <property type="entry name" value="Band_7"/>
    <property type="match status" value="1"/>
</dbReference>
<dbReference type="AlphaFoldDB" id="B0D3I5"/>
<dbReference type="SUPFAM" id="SSF117892">
    <property type="entry name" value="Band 7/SPFH domain"/>
    <property type="match status" value="1"/>
</dbReference>
<reference evidence="3 4" key="1">
    <citation type="journal article" date="2008" name="Nature">
        <title>The genome of Laccaria bicolor provides insights into mycorrhizal symbiosis.</title>
        <authorList>
            <person name="Martin F."/>
            <person name="Aerts A."/>
            <person name="Ahren D."/>
            <person name="Brun A."/>
            <person name="Danchin E.G.J."/>
            <person name="Duchaussoy F."/>
            <person name="Gibon J."/>
            <person name="Kohler A."/>
            <person name="Lindquist E."/>
            <person name="Pereda V."/>
            <person name="Salamov A."/>
            <person name="Shapiro H.J."/>
            <person name="Wuyts J."/>
            <person name="Blaudez D."/>
            <person name="Buee M."/>
            <person name="Brokstein P."/>
            <person name="Canbaeck B."/>
            <person name="Cohen D."/>
            <person name="Courty P.E."/>
            <person name="Coutinho P.M."/>
            <person name="Delaruelle C."/>
            <person name="Detter J.C."/>
            <person name="Deveau A."/>
            <person name="DiFazio S."/>
            <person name="Duplessis S."/>
            <person name="Fraissinet-Tachet L."/>
            <person name="Lucic E."/>
            <person name="Frey-Klett P."/>
            <person name="Fourrey C."/>
            <person name="Feussner I."/>
            <person name="Gay G."/>
            <person name="Grimwood J."/>
            <person name="Hoegger P.J."/>
            <person name="Jain P."/>
            <person name="Kilaru S."/>
            <person name="Labbe J."/>
            <person name="Lin Y.C."/>
            <person name="Legue V."/>
            <person name="Le Tacon F."/>
            <person name="Marmeisse R."/>
            <person name="Melayah D."/>
            <person name="Montanini B."/>
            <person name="Muratet M."/>
            <person name="Nehls U."/>
            <person name="Niculita-Hirzel H."/>
            <person name="Oudot-Le Secq M.P."/>
            <person name="Peter M."/>
            <person name="Quesneville H."/>
            <person name="Rajashekar B."/>
            <person name="Reich M."/>
            <person name="Rouhier N."/>
            <person name="Schmutz J."/>
            <person name="Yin T."/>
            <person name="Chalot M."/>
            <person name="Henrissat B."/>
            <person name="Kuees U."/>
            <person name="Lucas S."/>
            <person name="Van de Peer Y."/>
            <person name="Podila G.K."/>
            <person name="Polle A."/>
            <person name="Pukkila P.J."/>
            <person name="Richardson P.M."/>
            <person name="Rouze P."/>
            <person name="Sanders I.R."/>
            <person name="Stajich J.E."/>
            <person name="Tunlid A."/>
            <person name="Tuskan G."/>
            <person name="Grigoriev I.V."/>
        </authorList>
    </citation>
    <scope>NUCLEOTIDE SEQUENCE [LARGE SCALE GENOMIC DNA]</scope>
    <source>
        <strain evidence="4">S238N-H82 / ATCC MYA-4686</strain>
    </source>
</reference>
<evidence type="ECO:0000259" key="2">
    <source>
        <dbReference type="Pfam" id="PF01145"/>
    </source>
</evidence>
<dbReference type="Proteomes" id="UP000001194">
    <property type="component" value="Unassembled WGS sequence"/>
</dbReference>
<organism evidence="4">
    <name type="scientific">Laccaria bicolor (strain S238N-H82 / ATCC MYA-4686)</name>
    <name type="common">Bicoloured deceiver</name>
    <name type="synonym">Laccaria laccata var. bicolor</name>
    <dbReference type="NCBI Taxonomy" id="486041"/>
    <lineage>
        <taxon>Eukaryota</taxon>
        <taxon>Fungi</taxon>
        <taxon>Dikarya</taxon>
        <taxon>Basidiomycota</taxon>
        <taxon>Agaricomycotina</taxon>
        <taxon>Agaricomycetes</taxon>
        <taxon>Agaricomycetidae</taxon>
        <taxon>Agaricales</taxon>
        <taxon>Agaricineae</taxon>
        <taxon>Hydnangiaceae</taxon>
        <taxon>Laccaria</taxon>
    </lineage>
</organism>
<evidence type="ECO:0000313" key="4">
    <source>
        <dbReference type="Proteomes" id="UP000001194"/>
    </source>
</evidence>
<dbReference type="Gene3D" id="3.30.479.30">
    <property type="entry name" value="Band 7 domain"/>
    <property type="match status" value="1"/>
</dbReference>
<dbReference type="RefSeq" id="XP_001878584.1">
    <property type="nucleotide sequence ID" value="XM_001878549.1"/>
</dbReference>
<gene>
    <name evidence="3" type="ORF">LACBIDRAFT_293419</name>
</gene>
<proteinExistence type="predicted"/>
<feature type="region of interest" description="Disordered" evidence="1">
    <location>
        <begin position="1"/>
        <end position="50"/>
    </location>
</feature>
<dbReference type="KEGG" id="lbc:LACBIDRAFT_293419"/>
<sequence>MPSNFGDTSTVVGETSYQTNGPFGKNPKSDSPEKPSDRRHNALGKGPVTPGSEFVATMDYTIENRPFFVPIGKGGVIVALEELDRQLQQSGRTRLLSKKVPTDWTGKEIVPGRLGLINHGGSPKILTRPGRYPGFPLRNWWARSWSGTTGLSDTVIEFQGLTVVQVSQNQAAVVSDPQNHIFVIKNSGFVAYAIEGTYDVLSIVDQTHLPTVIKDKLTSVILGWTHEVKMKSKVSGKEEREYVVATFLNIPASNCAILQRGDDLELLGAGQSVITNPSVTLRGLYTLGENQLEMPTKDIFTRDQVPVSLTIYLKWQLTEPLKLTTHGYNTPYDALRDKTQSILTQIVAHLDYSSMVKQRSLGPDNMDDGTDPSSAFLDALRTRAMDEMHEAALEYGIVLKDLAVIDRQFKGEIAATMDKLTTRALQAQVEAANVDRENSNKVKQEEGALSVTRIKAQAANTQADAEAYRVIAAAKAQAQRTRIEAEAQAEATRMAAEAESEAVRIKAAADAQVIDQFAREMEFRRMEVNRIKAYGSKTIFVPSEATGAQMGSAMALGMAASMGADAKRATEKSAALPYFVISTHAVPIWL</sequence>
<name>B0D3I5_LACBS</name>
<accession>B0D3I5</accession>